<evidence type="ECO:0000256" key="1">
    <source>
        <dbReference type="ARBA" id="ARBA00022516"/>
    </source>
</evidence>
<comment type="cofactor">
    <cofactor evidence="8">
        <name>Mg(2+)</name>
        <dbReference type="ChEBI" id="CHEBI:18420"/>
    </cofactor>
</comment>
<comment type="similarity">
    <text evidence="8">Belongs to the P-Pant transferase superfamily. AcpS family.</text>
</comment>
<protein>
    <recommendedName>
        <fullName evidence="8">Holo-[acyl-carrier-protein] synthase</fullName>
        <shortName evidence="8">Holo-ACP synthase</shortName>
        <ecNumber evidence="8">2.7.8.7</ecNumber>
    </recommendedName>
    <alternativeName>
        <fullName evidence="8">4'-phosphopantetheinyl transferase AcpS</fullName>
    </alternativeName>
</protein>
<comment type="catalytic activity">
    <reaction evidence="8">
        <text>apo-[ACP] + CoA = holo-[ACP] + adenosine 3',5'-bisphosphate + H(+)</text>
        <dbReference type="Rhea" id="RHEA:12068"/>
        <dbReference type="Rhea" id="RHEA-COMP:9685"/>
        <dbReference type="Rhea" id="RHEA-COMP:9690"/>
        <dbReference type="ChEBI" id="CHEBI:15378"/>
        <dbReference type="ChEBI" id="CHEBI:29999"/>
        <dbReference type="ChEBI" id="CHEBI:57287"/>
        <dbReference type="ChEBI" id="CHEBI:58343"/>
        <dbReference type="ChEBI" id="CHEBI:64479"/>
        <dbReference type="EC" id="2.7.8.7"/>
    </reaction>
</comment>
<dbReference type="InterPro" id="IPR008278">
    <property type="entry name" value="4-PPantetheinyl_Trfase_dom"/>
</dbReference>
<evidence type="ECO:0000256" key="4">
    <source>
        <dbReference type="ARBA" id="ARBA00022832"/>
    </source>
</evidence>
<keyword evidence="7 8" id="KW-0275">Fatty acid biosynthesis</keyword>
<evidence type="ECO:0000256" key="8">
    <source>
        <dbReference type="HAMAP-Rule" id="MF_00101"/>
    </source>
</evidence>
<keyword evidence="4 8" id="KW-0276">Fatty acid metabolism</keyword>
<dbReference type="EMBL" id="JBHUNF010000002">
    <property type="protein sequence ID" value="MFD2674462.1"/>
    <property type="molecule type" value="Genomic_DNA"/>
</dbReference>
<dbReference type="GO" id="GO:0008897">
    <property type="term" value="F:holo-[acyl-carrier-protein] synthase activity"/>
    <property type="evidence" value="ECO:0007669"/>
    <property type="project" value="UniProtKB-EC"/>
</dbReference>
<comment type="subcellular location">
    <subcellularLocation>
        <location evidence="8">Cytoplasm</location>
    </subcellularLocation>
</comment>
<feature type="binding site" evidence="8">
    <location>
        <position position="49"/>
    </location>
    <ligand>
        <name>Mg(2+)</name>
        <dbReference type="ChEBI" id="CHEBI:18420"/>
    </ligand>
</feature>
<dbReference type="EC" id="2.7.8.7" evidence="8"/>
<feature type="binding site" evidence="8">
    <location>
        <position position="8"/>
    </location>
    <ligand>
        <name>Mg(2+)</name>
        <dbReference type="ChEBI" id="CHEBI:18420"/>
    </ligand>
</feature>
<name>A0ABW5RHA7_9MICO</name>
<evidence type="ECO:0000256" key="5">
    <source>
        <dbReference type="ARBA" id="ARBA00022842"/>
    </source>
</evidence>
<evidence type="ECO:0000256" key="2">
    <source>
        <dbReference type="ARBA" id="ARBA00022679"/>
    </source>
</evidence>
<comment type="function">
    <text evidence="8">Transfers the 4'-phosphopantetheine moiety from coenzyme A to a Ser of acyl-carrier-protein.</text>
</comment>
<proteinExistence type="inferred from homology"/>
<gene>
    <name evidence="8" type="primary">acpS</name>
    <name evidence="10" type="ORF">ACFSUQ_04010</name>
</gene>
<evidence type="ECO:0000256" key="7">
    <source>
        <dbReference type="ARBA" id="ARBA00023160"/>
    </source>
</evidence>
<dbReference type="InterPro" id="IPR002582">
    <property type="entry name" value="ACPS"/>
</dbReference>
<keyword evidence="3 8" id="KW-0479">Metal-binding</keyword>
<feature type="domain" description="4'-phosphopantetheinyl transferase" evidence="9">
    <location>
        <begin position="4"/>
        <end position="83"/>
    </location>
</feature>
<reference evidence="11" key="1">
    <citation type="journal article" date="2019" name="Int. J. Syst. Evol. Microbiol.">
        <title>The Global Catalogue of Microorganisms (GCM) 10K type strain sequencing project: providing services to taxonomists for standard genome sequencing and annotation.</title>
        <authorList>
            <consortium name="The Broad Institute Genomics Platform"/>
            <consortium name="The Broad Institute Genome Sequencing Center for Infectious Disease"/>
            <person name="Wu L."/>
            <person name="Ma J."/>
        </authorList>
    </citation>
    <scope>NUCLEOTIDE SEQUENCE [LARGE SCALE GENOMIC DNA]</scope>
    <source>
        <strain evidence="11">TISTR 1511</strain>
    </source>
</reference>
<dbReference type="Gene3D" id="3.90.470.20">
    <property type="entry name" value="4'-phosphopantetheinyl transferase domain"/>
    <property type="match status" value="1"/>
</dbReference>
<dbReference type="Pfam" id="PF01648">
    <property type="entry name" value="ACPS"/>
    <property type="match status" value="1"/>
</dbReference>
<dbReference type="InterPro" id="IPR004568">
    <property type="entry name" value="Ppantetheine-prot_Trfase_dom"/>
</dbReference>
<sequence length="116" mass="12716">MIVGIGVDSIEHERVRDAISSPAFAARVFTPEELELPLTSISARWAAREAAVKALGGLHGMRLRDLAVTRTHLGRPVFVQSPELDRVLARLGVNELHLSLTHDQTTSCAFVVAERH</sequence>
<evidence type="ECO:0000256" key="6">
    <source>
        <dbReference type="ARBA" id="ARBA00023098"/>
    </source>
</evidence>
<evidence type="ECO:0000313" key="11">
    <source>
        <dbReference type="Proteomes" id="UP001597453"/>
    </source>
</evidence>
<keyword evidence="5 8" id="KW-0460">Magnesium</keyword>
<accession>A0ABW5RHA7</accession>
<organism evidence="10 11">
    <name type="scientific">Gulosibacter bifidus</name>
    <dbReference type="NCBI Taxonomy" id="272239"/>
    <lineage>
        <taxon>Bacteria</taxon>
        <taxon>Bacillati</taxon>
        <taxon>Actinomycetota</taxon>
        <taxon>Actinomycetes</taxon>
        <taxon>Micrococcales</taxon>
        <taxon>Microbacteriaceae</taxon>
        <taxon>Gulosibacter</taxon>
    </lineage>
</organism>
<dbReference type="SUPFAM" id="SSF56214">
    <property type="entry name" value="4'-phosphopantetheinyl transferase"/>
    <property type="match status" value="1"/>
</dbReference>
<dbReference type="InterPro" id="IPR037143">
    <property type="entry name" value="4-PPantetheinyl_Trfase_dom_sf"/>
</dbReference>
<keyword evidence="8" id="KW-0963">Cytoplasm</keyword>
<evidence type="ECO:0000256" key="3">
    <source>
        <dbReference type="ARBA" id="ARBA00022723"/>
    </source>
</evidence>
<keyword evidence="2 8" id="KW-0808">Transferase</keyword>
<keyword evidence="6 8" id="KW-0443">Lipid metabolism</keyword>
<dbReference type="NCBIfam" id="TIGR00556">
    <property type="entry name" value="pantethn_trn"/>
    <property type="match status" value="1"/>
</dbReference>
<dbReference type="Proteomes" id="UP001597453">
    <property type="component" value="Unassembled WGS sequence"/>
</dbReference>
<keyword evidence="1 8" id="KW-0444">Lipid biosynthesis</keyword>
<evidence type="ECO:0000313" key="10">
    <source>
        <dbReference type="EMBL" id="MFD2674462.1"/>
    </source>
</evidence>
<keyword evidence="11" id="KW-1185">Reference proteome</keyword>
<comment type="caution">
    <text evidence="10">The sequence shown here is derived from an EMBL/GenBank/DDBJ whole genome shotgun (WGS) entry which is preliminary data.</text>
</comment>
<dbReference type="RefSeq" id="WP_066056592.1">
    <property type="nucleotide sequence ID" value="NZ_JBHUNF010000002.1"/>
</dbReference>
<evidence type="ECO:0000259" key="9">
    <source>
        <dbReference type="Pfam" id="PF01648"/>
    </source>
</evidence>
<dbReference type="HAMAP" id="MF_00101">
    <property type="entry name" value="AcpS"/>
    <property type="match status" value="1"/>
</dbReference>